<reference evidence="2 3" key="1">
    <citation type="submission" date="2019-04" db="EMBL/GenBank/DDBJ databases">
        <title>Friends and foes A comparative genomics study of 23 Aspergillus species from section Flavi.</title>
        <authorList>
            <consortium name="DOE Joint Genome Institute"/>
            <person name="Kjaerbolling I."/>
            <person name="Vesth T."/>
            <person name="Frisvad J.C."/>
            <person name="Nybo J.L."/>
            <person name="Theobald S."/>
            <person name="Kildgaard S."/>
            <person name="Isbrandt T."/>
            <person name="Kuo A."/>
            <person name="Sato A."/>
            <person name="Lyhne E.K."/>
            <person name="Kogle M.E."/>
            <person name="Wiebenga A."/>
            <person name="Kun R.S."/>
            <person name="Lubbers R.J."/>
            <person name="Makela M.R."/>
            <person name="Barry K."/>
            <person name="Chovatia M."/>
            <person name="Clum A."/>
            <person name="Daum C."/>
            <person name="Haridas S."/>
            <person name="He G."/>
            <person name="LaButti K."/>
            <person name="Lipzen A."/>
            <person name="Mondo S."/>
            <person name="Riley R."/>
            <person name="Salamov A."/>
            <person name="Simmons B.A."/>
            <person name="Magnuson J.K."/>
            <person name="Henrissat B."/>
            <person name="Mortensen U.H."/>
            <person name="Larsen T.O."/>
            <person name="Devries R.P."/>
            <person name="Grigoriev I.V."/>
            <person name="Machida M."/>
            <person name="Baker S.E."/>
            <person name="Andersen M.R."/>
        </authorList>
    </citation>
    <scope>NUCLEOTIDE SEQUENCE [LARGE SCALE GENOMIC DNA]</scope>
    <source>
        <strain evidence="2 3">IBT 18842</strain>
    </source>
</reference>
<dbReference type="OrthoDB" id="3641178at2759"/>
<gene>
    <name evidence="2" type="ORF">BDV25DRAFT_130108</name>
</gene>
<protein>
    <submittedName>
        <fullName evidence="2">Uncharacterized protein</fullName>
    </submittedName>
</protein>
<sequence>MAHVAELSAQFESSSVPRTSAQWKSVLGQVKQMWYGRQYKQCVARAEQLLDKAVGPIDPVHKTYLYLYIACSYEEMGRAAHKYSSTKIPLLRTALDHFASCSTVFPAQVTVFEDSDSDALSPTASLVSSITEFIDKTLQSPDDDPFVSDDESTAVTPDGDNKDKKLMPSPLKIRKSSAELFMPSTDDIQTPKMRLPPPLPIKIIPSSFSSDSDRDSQSARSCASTELTQPSDEPFVPSRLDHVRRFNSTIEYLRADVDKSIASIRALIEDTSRIQHARKMSKALRRSASFWTFSPVKDGPEIASVVPRPETLEQRMDRLRPDAFRTVGLRDPRRGWKGEEYYRHYCNVVLGELYCEW</sequence>
<evidence type="ECO:0000313" key="3">
    <source>
        <dbReference type="Proteomes" id="UP000325780"/>
    </source>
</evidence>
<feature type="region of interest" description="Disordered" evidence="1">
    <location>
        <begin position="138"/>
        <end position="236"/>
    </location>
</feature>
<dbReference type="AlphaFoldDB" id="A0A5N6TTS3"/>
<dbReference type="Proteomes" id="UP000325780">
    <property type="component" value="Unassembled WGS sequence"/>
</dbReference>
<accession>A0A5N6TTS3</accession>
<proteinExistence type="predicted"/>
<keyword evidence="3" id="KW-1185">Reference proteome</keyword>
<feature type="compositionally biased region" description="Acidic residues" evidence="1">
    <location>
        <begin position="141"/>
        <end position="152"/>
    </location>
</feature>
<name>A0A5N6TTS3_ASPAV</name>
<feature type="compositionally biased region" description="Low complexity" evidence="1">
    <location>
        <begin position="201"/>
        <end position="210"/>
    </location>
</feature>
<organism evidence="2 3">
    <name type="scientific">Aspergillus avenaceus</name>
    <dbReference type="NCBI Taxonomy" id="36643"/>
    <lineage>
        <taxon>Eukaryota</taxon>
        <taxon>Fungi</taxon>
        <taxon>Dikarya</taxon>
        <taxon>Ascomycota</taxon>
        <taxon>Pezizomycotina</taxon>
        <taxon>Eurotiomycetes</taxon>
        <taxon>Eurotiomycetidae</taxon>
        <taxon>Eurotiales</taxon>
        <taxon>Aspergillaceae</taxon>
        <taxon>Aspergillus</taxon>
        <taxon>Aspergillus subgen. Circumdati</taxon>
    </lineage>
</organism>
<evidence type="ECO:0000313" key="2">
    <source>
        <dbReference type="EMBL" id="KAE8149775.1"/>
    </source>
</evidence>
<dbReference type="EMBL" id="ML742113">
    <property type="protein sequence ID" value="KAE8149775.1"/>
    <property type="molecule type" value="Genomic_DNA"/>
</dbReference>
<evidence type="ECO:0000256" key="1">
    <source>
        <dbReference type="SAM" id="MobiDB-lite"/>
    </source>
</evidence>